<reference evidence="1 2" key="1">
    <citation type="journal article" date="2018" name="Sci. Rep.">
        <title>Genomic signatures of local adaptation to the degree of environmental predictability in rotifers.</title>
        <authorList>
            <person name="Franch-Gras L."/>
            <person name="Hahn C."/>
            <person name="Garcia-Roger E.M."/>
            <person name="Carmona M.J."/>
            <person name="Serra M."/>
            <person name="Gomez A."/>
        </authorList>
    </citation>
    <scope>NUCLEOTIDE SEQUENCE [LARGE SCALE GENOMIC DNA]</scope>
    <source>
        <strain evidence="1">HYR1</strain>
    </source>
</reference>
<evidence type="ECO:0000313" key="1">
    <source>
        <dbReference type="EMBL" id="RMZ99317.1"/>
    </source>
</evidence>
<keyword evidence="2" id="KW-1185">Reference proteome</keyword>
<sequence>MSRKWIGPYTILRKQGEHNSLIRPDVKGKKRLVHVNNLKRCYSAAENVRYETIIDTTDADIMGKEK</sequence>
<organism evidence="1 2">
    <name type="scientific">Brachionus plicatilis</name>
    <name type="common">Marine rotifer</name>
    <name type="synonym">Brachionus muelleri</name>
    <dbReference type="NCBI Taxonomy" id="10195"/>
    <lineage>
        <taxon>Eukaryota</taxon>
        <taxon>Metazoa</taxon>
        <taxon>Spiralia</taxon>
        <taxon>Gnathifera</taxon>
        <taxon>Rotifera</taxon>
        <taxon>Eurotatoria</taxon>
        <taxon>Monogononta</taxon>
        <taxon>Pseudotrocha</taxon>
        <taxon>Ploima</taxon>
        <taxon>Brachionidae</taxon>
        <taxon>Brachionus</taxon>
    </lineage>
</organism>
<proteinExistence type="predicted"/>
<comment type="caution">
    <text evidence="1">The sequence shown here is derived from an EMBL/GenBank/DDBJ whole genome shotgun (WGS) entry which is preliminary data.</text>
</comment>
<gene>
    <name evidence="1" type="ORF">BpHYR1_022042</name>
</gene>
<dbReference type="AlphaFoldDB" id="A0A3M7PKY5"/>
<name>A0A3M7PKY5_BRAPC</name>
<accession>A0A3M7PKY5</accession>
<dbReference type="EMBL" id="REGN01010279">
    <property type="protein sequence ID" value="RMZ99317.1"/>
    <property type="molecule type" value="Genomic_DNA"/>
</dbReference>
<dbReference type="Proteomes" id="UP000276133">
    <property type="component" value="Unassembled WGS sequence"/>
</dbReference>
<protein>
    <submittedName>
        <fullName evidence="1">Uncharacterized protein</fullName>
    </submittedName>
</protein>
<evidence type="ECO:0000313" key="2">
    <source>
        <dbReference type="Proteomes" id="UP000276133"/>
    </source>
</evidence>